<accession>A0A8D2JFY1</accession>
<sequence length="69" mass="7332">MDAAHRAALLAVSCIHTPVNPRTKVPIALYEREPEKPRAGAGDRQVGLWPPLALPPVGGCLPPRGCERG</sequence>
<dbReference type="Proteomes" id="UP000694545">
    <property type="component" value="Unplaced"/>
</dbReference>
<dbReference type="AlphaFoldDB" id="A0A8D2JFY1"/>
<dbReference type="Ensembl" id="ENSVKKT00000011731.1">
    <property type="protein sequence ID" value="ENSVKKP00000011458.1"/>
    <property type="gene ID" value="ENSVKKG00000007990.1"/>
</dbReference>
<reference evidence="1" key="1">
    <citation type="submission" date="2025-08" db="UniProtKB">
        <authorList>
            <consortium name="Ensembl"/>
        </authorList>
    </citation>
    <scope>IDENTIFICATION</scope>
</reference>
<protein>
    <submittedName>
        <fullName evidence="1">Uncharacterized protein</fullName>
    </submittedName>
</protein>
<evidence type="ECO:0000313" key="2">
    <source>
        <dbReference type="Proteomes" id="UP000694545"/>
    </source>
</evidence>
<proteinExistence type="predicted"/>
<reference evidence="1" key="2">
    <citation type="submission" date="2025-09" db="UniProtKB">
        <authorList>
            <consortium name="Ensembl"/>
        </authorList>
    </citation>
    <scope>IDENTIFICATION</scope>
</reference>
<evidence type="ECO:0000313" key="1">
    <source>
        <dbReference type="Ensembl" id="ENSVKKP00000011458.1"/>
    </source>
</evidence>
<name>A0A8D2JFY1_VARKO</name>
<keyword evidence="2" id="KW-1185">Reference proteome</keyword>
<organism evidence="1 2">
    <name type="scientific">Varanus komodoensis</name>
    <name type="common">Komodo dragon</name>
    <dbReference type="NCBI Taxonomy" id="61221"/>
    <lineage>
        <taxon>Eukaryota</taxon>
        <taxon>Metazoa</taxon>
        <taxon>Chordata</taxon>
        <taxon>Craniata</taxon>
        <taxon>Vertebrata</taxon>
        <taxon>Euteleostomi</taxon>
        <taxon>Lepidosauria</taxon>
        <taxon>Squamata</taxon>
        <taxon>Bifurcata</taxon>
        <taxon>Unidentata</taxon>
        <taxon>Episquamata</taxon>
        <taxon>Toxicofera</taxon>
        <taxon>Anguimorpha</taxon>
        <taxon>Paleoanguimorpha</taxon>
        <taxon>Varanoidea</taxon>
        <taxon>Varanidae</taxon>
        <taxon>Varanus</taxon>
    </lineage>
</organism>